<dbReference type="HOGENOM" id="CLU_103773_2_2_5"/>
<dbReference type="OrthoDB" id="9815788at2"/>
<proteinExistence type="predicted"/>
<dbReference type="EMBL" id="CP006644">
    <property type="protein sequence ID" value="AHE52930.1"/>
    <property type="molecule type" value="Genomic_DNA"/>
</dbReference>
<dbReference type="SUPFAM" id="SSF143744">
    <property type="entry name" value="GlcG-like"/>
    <property type="match status" value="1"/>
</dbReference>
<sequence>MPRALTTLTLSDAKQMLEAAEAKAADIGIPYNIAVVDAGGALIAFARQDGALEGSIDLAIGKAKTARMFDKTTEYLAELAQPGAPLFGIEQSNGGHIVIFGGGLPITIDDEIVGAVGTSAGSVEQDIAVAWAAAAAIPSNSAS</sequence>
<evidence type="ECO:0000313" key="1">
    <source>
        <dbReference type="EMBL" id="AHE52930.1"/>
    </source>
</evidence>
<dbReference type="InterPro" id="IPR052517">
    <property type="entry name" value="GlcG_carb_metab_protein"/>
</dbReference>
<dbReference type="PANTHER" id="PTHR34309:SF1">
    <property type="entry name" value="PROTEIN GLCG"/>
    <property type="match status" value="1"/>
</dbReference>
<evidence type="ECO:0000313" key="2">
    <source>
        <dbReference type="Proteomes" id="UP000018851"/>
    </source>
</evidence>
<dbReference type="STRING" id="1123269.NX02_05990"/>
<dbReference type="AlphaFoldDB" id="W0AB87"/>
<dbReference type="PANTHER" id="PTHR34309">
    <property type="entry name" value="SLR1406 PROTEIN"/>
    <property type="match status" value="1"/>
</dbReference>
<dbReference type="KEGG" id="ssan:NX02_05990"/>
<dbReference type="Gene3D" id="3.30.450.150">
    <property type="entry name" value="Haem-degrading domain"/>
    <property type="match status" value="1"/>
</dbReference>
<protein>
    <submittedName>
        <fullName evidence="1">PduO protein</fullName>
    </submittedName>
</protein>
<dbReference type="InterPro" id="IPR005624">
    <property type="entry name" value="PduO/GlcC-like"/>
</dbReference>
<dbReference type="eggNOG" id="COG3193">
    <property type="taxonomic scope" value="Bacteria"/>
</dbReference>
<dbReference type="RefSeq" id="WP_025291220.1">
    <property type="nucleotide sequence ID" value="NZ_CP006644.1"/>
</dbReference>
<dbReference type="Proteomes" id="UP000018851">
    <property type="component" value="Chromosome"/>
</dbReference>
<dbReference type="InterPro" id="IPR038084">
    <property type="entry name" value="PduO/GlcC-like_sf"/>
</dbReference>
<name>W0AB87_9SPHN</name>
<reference evidence="1 2" key="1">
    <citation type="submission" date="2013-07" db="EMBL/GenBank/DDBJ databases">
        <title>Completed genome of Sphingomonas sanxanigenens NX02.</title>
        <authorList>
            <person name="Ma T."/>
            <person name="Huang H."/>
            <person name="Wu M."/>
            <person name="Li X."/>
            <person name="Li G."/>
        </authorList>
    </citation>
    <scope>NUCLEOTIDE SEQUENCE [LARGE SCALE GENOMIC DNA]</scope>
    <source>
        <strain evidence="1 2">NX02</strain>
    </source>
</reference>
<keyword evidence="2" id="KW-1185">Reference proteome</keyword>
<dbReference type="PATRIC" id="fig|1123269.5.peg.1156"/>
<gene>
    <name evidence="1" type="ORF">NX02_05990</name>
</gene>
<organism evidence="1 2">
    <name type="scientific">Sphingomonas sanxanigenens DSM 19645 = NX02</name>
    <dbReference type="NCBI Taxonomy" id="1123269"/>
    <lineage>
        <taxon>Bacteria</taxon>
        <taxon>Pseudomonadati</taxon>
        <taxon>Pseudomonadota</taxon>
        <taxon>Alphaproteobacteria</taxon>
        <taxon>Sphingomonadales</taxon>
        <taxon>Sphingomonadaceae</taxon>
        <taxon>Sphingomonas</taxon>
    </lineage>
</organism>
<accession>W0AB87</accession>
<dbReference type="Pfam" id="PF03928">
    <property type="entry name" value="HbpS-like"/>
    <property type="match status" value="1"/>
</dbReference>